<dbReference type="KEGG" id="gur:Gura_4265"/>
<dbReference type="AlphaFoldDB" id="A5G9E0"/>
<evidence type="ECO:0000313" key="1">
    <source>
        <dbReference type="EMBL" id="ABQ28408.1"/>
    </source>
</evidence>
<organism evidence="1 2">
    <name type="scientific">Geotalea uraniireducens (strain Rf4)</name>
    <name type="common">Geobacter uraniireducens</name>
    <dbReference type="NCBI Taxonomy" id="351605"/>
    <lineage>
        <taxon>Bacteria</taxon>
        <taxon>Pseudomonadati</taxon>
        <taxon>Thermodesulfobacteriota</taxon>
        <taxon>Desulfuromonadia</taxon>
        <taxon>Geobacterales</taxon>
        <taxon>Geobacteraceae</taxon>
        <taxon>Geotalea</taxon>
    </lineage>
</organism>
<protein>
    <recommendedName>
        <fullName evidence="3">YkgJ family cysteine cluster protein</fullName>
    </recommendedName>
</protein>
<dbReference type="InterPro" id="IPR005358">
    <property type="entry name" value="Puta_zinc/iron-chelating_dom"/>
</dbReference>
<dbReference type="Proteomes" id="UP000006695">
    <property type="component" value="Chromosome"/>
</dbReference>
<dbReference type="STRING" id="351605.Gura_4265"/>
<dbReference type="Pfam" id="PF03692">
    <property type="entry name" value="CxxCxxCC"/>
    <property type="match status" value="1"/>
</dbReference>
<reference evidence="1 2" key="1">
    <citation type="submission" date="2007-05" db="EMBL/GenBank/DDBJ databases">
        <title>Complete sequence of Geobacter uraniireducens Rf4.</title>
        <authorList>
            <consortium name="US DOE Joint Genome Institute"/>
            <person name="Copeland A."/>
            <person name="Lucas S."/>
            <person name="Lapidus A."/>
            <person name="Barry K."/>
            <person name="Detter J.C."/>
            <person name="Glavina del Rio T."/>
            <person name="Hammon N."/>
            <person name="Israni S."/>
            <person name="Dalin E."/>
            <person name="Tice H."/>
            <person name="Pitluck S."/>
            <person name="Chertkov O."/>
            <person name="Brettin T."/>
            <person name="Bruce D."/>
            <person name="Han C."/>
            <person name="Schmutz J."/>
            <person name="Larimer F."/>
            <person name="Land M."/>
            <person name="Hauser L."/>
            <person name="Kyrpides N."/>
            <person name="Mikhailova N."/>
            <person name="Shelobolina E."/>
            <person name="Aklujkar M."/>
            <person name="Lovley D."/>
            <person name="Richardson P."/>
        </authorList>
    </citation>
    <scope>NUCLEOTIDE SEQUENCE [LARGE SCALE GENOMIC DNA]</scope>
    <source>
        <strain evidence="1 2">Rf4</strain>
    </source>
</reference>
<proteinExistence type="predicted"/>
<sequence length="194" mass="21044">MTISTGKRYALAVNEEGDRMENLSNYRALLAKVDELVAAISAKYDEHLACHAGCDSCCRHLTLSLVEGVALAVAFHELPRDQMNDVRERACNVAVDDPCPLLENGLCVLYAARPVICRTHGLPILIVEGDSKRVDFCPHNFRGIESLPGDAMIDLERLNTTLAAINALFITASGLEAVQGAERISIADALLLEV</sequence>
<accession>A5G9E0</accession>
<name>A5G9E0_GEOUR</name>
<evidence type="ECO:0000313" key="2">
    <source>
        <dbReference type="Proteomes" id="UP000006695"/>
    </source>
</evidence>
<keyword evidence="2" id="KW-1185">Reference proteome</keyword>
<evidence type="ECO:0008006" key="3">
    <source>
        <dbReference type="Google" id="ProtNLM"/>
    </source>
</evidence>
<dbReference type="EMBL" id="CP000698">
    <property type="protein sequence ID" value="ABQ28408.1"/>
    <property type="molecule type" value="Genomic_DNA"/>
</dbReference>
<gene>
    <name evidence="1" type="ordered locus">Gura_4265</name>
</gene>
<dbReference type="HOGENOM" id="CLU_082366_1_0_7"/>